<evidence type="ECO:0000313" key="8">
    <source>
        <dbReference type="EMBL" id="KAF2009663.1"/>
    </source>
</evidence>
<dbReference type="PRINTS" id="PR00385">
    <property type="entry name" value="P450"/>
</dbReference>
<dbReference type="PANTHER" id="PTHR24305">
    <property type="entry name" value="CYTOCHROME P450"/>
    <property type="match status" value="1"/>
</dbReference>
<dbReference type="GO" id="GO:0004497">
    <property type="term" value="F:monooxygenase activity"/>
    <property type="evidence" value="ECO:0007669"/>
    <property type="project" value="UniProtKB-KW"/>
</dbReference>
<dbReference type="PRINTS" id="PR00463">
    <property type="entry name" value="EP450I"/>
</dbReference>
<evidence type="ECO:0000256" key="5">
    <source>
        <dbReference type="ARBA" id="ARBA00023004"/>
    </source>
</evidence>
<comment type="similarity">
    <text evidence="2">Belongs to the cytochrome P450 family.</text>
</comment>
<dbReference type="Proteomes" id="UP000799778">
    <property type="component" value="Unassembled WGS sequence"/>
</dbReference>
<keyword evidence="3 6" id="KW-0349">Heme</keyword>
<dbReference type="GO" id="GO:0005506">
    <property type="term" value="F:iron ion binding"/>
    <property type="evidence" value="ECO:0007669"/>
    <property type="project" value="InterPro"/>
</dbReference>
<keyword evidence="8" id="KW-0503">Monooxygenase</keyword>
<evidence type="ECO:0000256" key="6">
    <source>
        <dbReference type="PIRSR" id="PIRSR602401-1"/>
    </source>
</evidence>
<organism evidence="8 9">
    <name type="scientific">Aaosphaeria arxii CBS 175.79</name>
    <dbReference type="NCBI Taxonomy" id="1450172"/>
    <lineage>
        <taxon>Eukaryota</taxon>
        <taxon>Fungi</taxon>
        <taxon>Dikarya</taxon>
        <taxon>Ascomycota</taxon>
        <taxon>Pezizomycotina</taxon>
        <taxon>Dothideomycetes</taxon>
        <taxon>Pleosporomycetidae</taxon>
        <taxon>Pleosporales</taxon>
        <taxon>Pleosporales incertae sedis</taxon>
        <taxon>Aaosphaeria</taxon>
    </lineage>
</organism>
<feature type="transmembrane region" description="Helical" evidence="7">
    <location>
        <begin position="6"/>
        <end position="24"/>
    </location>
</feature>
<dbReference type="GeneID" id="54287596"/>
<dbReference type="OrthoDB" id="1470350at2759"/>
<evidence type="ECO:0000256" key="2">
    <source>
        <dbReference type="ARBA" id="ARBA00010617"/>
    </source>
</evidence>
<evidence type="ECO:0000256" key="1">
    <source>
        <dbReference type="ARBA" id="ARBA00001971"/>
    </source>
</evidence>
<keyword evidence="9" id="KW-1185">Reference proteome</keyword>
<proteinExistence type="inferred from homology"/>
<name>A0A6A5X9P8_9PLEO</name>
<dbReference type="InterPro" id="IPR050121">
    <property type="entry name" value="Cytochrome_P450_monoxygenase"/>
</dbReference>
<keyword evidence="7" id="KW-1133">Transmembrane helix</keyword>
<keyword evidence="7" id="KW-0812">Transmembrane</keyword>
<dbReference type="CDD" id="cd11058">
    <property type="entry name" value="CYP60B-like"/>
    <property type="match status" value="1"/>
</dbReference>
<evidence type="ECO:0000256" key="4">
    <source>
        <dbReference type="ARBA" id="ARBA00022723"/>
    </source>
</evidence>
<comment type="cofactor">
    <cofactor evidence="1 6">
        <name>heme</name>
        <dbReference type="ChEBI" id="CHEBI:30413"/>
    </cofactor>
</comment>
<dbReference type="EMBL" id="ML978078">
    <property type="protein sequence ID" value="KAF2009663.1"/>
    <property type="molecule type" value="Genomic_DNA"/>
</dbReference>
<dbReference type="GO" id="GO:0020037">
    <property type="term" value="F:heme binding"/>
    <property type="evidence" value="ECO:0007669"/>
    <property type="project" value="InterPro"/>
</dbReference>
<evidence type="ECO:0000256" key="7">
    <source>
        <dbReference type="SAM" id="Phobius"/>
    </source>
</evidence>
<evidence type="ECO:0000256" key="3">
    <source>
        <dbReference type="ARBA" id="ARBA00022617"/>
    </source>
</evidence>
<dbReference type="GO" id="GO:0016705">
    <property type="term" value="F:oxidoreductase activity, acting on paired donors, with incorporation or reduction of molecular oxygen"/>
    <property type="evidence" value="ECO:0007669"/>
    <property type="project" value="InterPro"/>
</dbReference>
<reference evidence="8" key="1">
    <citation type="journal article" date="2020" name="Stud. Mycol.">
        <title>101 Dothideomycetes genomes: a test case for predicting lifestyles and emergence of pathogens.</title>
        <authorList>
            <person name="Haridas S."/>
            <person name="Albert R."/>
            <person name="Binder M."/>
            <person name="Bloem J."/>
            <person name="Labutti K."/>
            <person name="Salamov A."/>
            <person name="Andreopoulos B."/>
            <person name="Baker S."/>
            <person name="Barry K."/>
            <person name="Bills G."/>
            <person name="Bluhm B."/>
            <person name="Cannon C."/>
            <person name="Castanera R."/>
            <person name="Culley D."/>
            <person name="Daum C."/>
            <person name="Ezra D."/>
            <person name="Gonzalez J."/>
            <person name="Henrissat B."/>
            <person name="Kuo A."/>
            <person name="Liang C."/>
            <person name="Lipzen A."/>
            <person name="Lutzoni F."/>
            <person name="Magnuson J."/>
            <person name="Mondo S."/>
            <person name="Nolan M."/>
            <person name="Ohm R."/>
            <person name="Pangilinan J."/>
            <person name="Park H.-J."/>
            <person name="Ramirez L."/>
            <person name="Alfaro M."/>
            <person name="Sun H."/>
            <person name="Tritt A."/>
            <person name="Yoshinaga Y."/>
            <person name="Zwiers L.-H."/>
            <person name="Turgeon B."/>
            <person name="Goodwin S."/>
            <person name="Spatafora J."/>
            <person name="Crous P."/>
            <person name="Grigoriev I."/>
        </authorList>
    </citation>
    <scope>NUCLEOTIDE SEQUENCE</scope>
    <source>
        <strain evidence="8">CBS 175.79</strain>
    </source>
</reference>
<feature type="binding site" description="axial binding residue" evidence="6">
    <location>
        <position position="441"/>
    </location>
    <ligand>
        <name>heme</name>
        <dbReference type="ChEBI" id="CHEBI:30413"/>
    </ligand>
    <ligandPart>
        <name>Fe</name>
        <dbReference type="ChEBI" id="CHEBI:18248"/>
    </ligandPart>
</feature>
<keyword evidence="4 6" id="KW-0479">Metal-binding</keyword>
<accession>A0A6A5X9P8</accession>
<keyword evidence="5 6" id="KW-0408">Iron</keyword>
<dbReference type="InterPro" id="IPR001128">
    <property type="entry name" value="Cyt_P450"/>
</dbReference>
<dbReference type="PANTHER" id="PTHR24305:SF210">
    <property type="entry name" value="CYTOCHROME P450 MONOOXYGENASE ASQL-RELATED"/>
    <property type="match status" value="1"/>
</dbReference>
<dbReference type="SUPFAM" id="SSF48264">
    <property type="entry name" value="Cytochrome P450"/>
    <property type="match status" value="1"/>
</dbReference>
<keyword evidence="7" id="KW-0472">Membrane</keyword>
<dbReference type="Gene3D" id="1.10.630.10">
    <property type="entry name" value="Cytochrome P450"/>
    <property type="match status" value="1"/>
</dbReference>
<dbReference type="InterPro" id="IPR002401">
    <property type="entry name" value="Cyt_P450_E_grp-I"/>
</dbReference>
<dbReference type="AlphaFoldDB" id="A0A6A5X9P8"/>
<dbReference type="Pfam" id="PF00067">
    <property type="entry name" value="p450"/>
    <property type="match status" value="1"/>
</dbReference>
<gene>
    <name evidence="8" type="ORF">BU24DRAFT_437243</name>
</gene>
<evidence type="ECO:0000313" key="9">
    <source>
        <dbReference type="Proteomes" id="UP000799778"/>
    </source>
</evidence>
<sequence length="504" mass="57641">MFSVTNVLFAIGILLLLHWIWNIVHRLLISPLKSIPGPWIYAVTSIPHDIACIKGIRHKVLEELHEKYGPVVRISPTEVSFINDAVWKDVWGFRKNDAECPKSDLMERVNGFTGILDAGRLDHRRFRRLLSHAFSEQSLRGQEKRVHQHVDLLVQGLRNTSQKGPLDITLWMHWTTFDIMGDLAFGQSFKSLEAMKTHPWQQFLADYIAAAVWSGIAERWGLAKLIAVVTPASLRQAVQDFYELSSQMIEKRIVFGKERGDFFDHILKHEVLSDDTKMQGELKGLRHGELKSIASDLAVAGSETTATLLSGLWYFLSLNPPVLAKLVAEIRTFESEDDINFANIAKLEYLNAVIDEALRCFVPSPIPSGRNIPTGGVTVGEVYLPEGTTAFVSHHIAYTSPMHFARPKEFIPDRWIEGKPKEFQHDNESVYRPFAYGPRNCIGTHLARAEMRLIISKVLWHFDLERPDPSTEKGHDWESWMDRARVYFLWHKPPLMVNLTPRLR</sequence>
<protein>
    <submittedName>
        <fullName evidence="8">Toxin biosynthesis cytochrome P450 monooxygenase</fullName>
    </submittedName>
</protein>
<keyword evidence="8" id="KW-0560">Oxidoreductase</keyword>
<dbReference type="InterPro" id="IPR036396">
    <property type="entry name" value="Cyt_P450_sf"/>
</dbReference>
<dbReference type="RefSeq" id="XP_033378002.1">
    <property type="nucleotide sequence ID" value="XM_033530199.1"/>
</dbReference>